<proteinExistence type="inferred from homology"/>
<evidence type="ECO:0000256" key="1">
    <source>
        <dbReference type="ARBA" id="ARBA00004413"/>
    </source>
</evidence>
<dbReference type="Gene3D" id="3.40.50.300">
    <property type="entry name" value="P-loop containing nucleotide triphosphate hydrolases"/>
    <property type="match status" value="1"/>
</dbReference>
<dbReference type="OrthoDB" id="9804819at2"/>
<keyword evidence="8" id="KW-0046">Antibiotic resistance</keyword>
<evidence type="ECO:0000256" key="3">
    <source>
        <dbReference type="ARBA" id="ARBA00022475"/>
    </source>
</evidence>
<dbReference type="EMBL" id="AP022563">
    <property type="protein sequence ID" value="BBX16450.1"/>
    <property type="molecule type" value="Genomic_DNA"/>
</dbReference>
<dbReference type="SUPFAM" id="SSF52540">
    <property type="entry name" value="P-loop containing nucleoside triphosphate hydrolases"/>
    <property type="match status" value="1"/>
</dbReference>
<dbReference type="InterPro" id="IPR003439">
    <property type="entry name" value="ABC_transporter-like_ATP-bd"/>
</dbReference>
<dbReference type="GO" id="GO:0043215">
    <property type="term" value="P:daunorubicin transport"/>
    <property type="evidence" value="ECO:0007669"/>
    <property type="project" value="InterPro"/>
</dbReference>
<dbReference type="PROSITE" id="PS50893">
    <property type="entry name" value="ABC_TRANSPORTER_2"/>
    <property type="match status" value="1"/>
</dbReference>
<evidence type="ECO:0000256" key="5">
    <source>
        <dbReference type="ARBA" id="ARBA00022840"/>
    </source>
</evidence>
<dbReference type="PROSITE" id="PS00211">
    <property type="entry name" value="ABC_TRANSPORTER_1"/>
    <property type="match status" value="1"/>
</dbReference>
<evidence type="ECO:0000313" key="10">
    <source>
        <dbReference type="EMBL" id="BBX16450.1"/>
    </source>
</evidence>
<comment type="similarity">
    <text evidence="9">Belongs to the ABC transporter superfamily. Drug exporter-1 (DrugE1) (TC 3.A.1.105) family.</text>
</comment>
<dbReference type="PANTHER" id="PTHR42711">
    <property type="entry name" value="ABC TRANSPORTER ATP-BINDING PROTEIN"/>
    <property type="match status" value="1"/>
</dbReference>
<organism evidence="10 11">
    <name type="scientific">Mycolicibacterium duvalii</name>
    <dbReference type="NCBI Taxonomy" id="39688"/>
    <lineage>
        <taxon>Bacteria</taxon>
        <taxon>Bacillati</taxon>
        <taxon>Actinomycetota</taxon>
        <taxon>Actinomycetes</taxon>
        <taxon>Mycobacteriales</taxon>
        <taxon>Mycobacteriaceae</taxon>
        <taxon>Mycolicibacterium</taxon>
    </lineage>
</organism>
<protein>
    <submittedName>
        <fullName evidence="10">Daunorubicin resistance protein DrrA family ABC transporter ATP-binding protein</fullName>
    </submittedName>
</protein>
<evidence type="ECO:0000256" key="8">
    <source>
        <dbReference type="ARBA" id="ARBA00023251"/>
    </source>
</evidence>
<reference evidence="10 11" key="1">
    <citation type="journal article" date="2019" name="Emerg. Microbes Infect.">
        <title>Comprehensive subspecies identification of 175 nontuberculous mycobacteria species based on 7547 genomic profiles.</title>
        <authorList>
            <person name="Matsumoto Y."/>
            <person name="Kinjo T."/>
            <person name="Motooka D."/>
            <person name="Nabeya D."/>
            <person name="Jung N."/>
            <person name="Uechi K."/>
            <person name="Horii T."/>
            <person name="Iida T."/>
            <person name="Fujita J."/>
            <person name="Nakamura S."/>
        </authorList>
    </citation>
    <scope>NUCLEOTIDE SEQUENCE [LARGE SCALE GENOMIC DNA]</scope>
    <source>
        <strain evidence="10 11">JCM 6396</strain>
    </source>
</reference>
<dbReference type="GO" id="GO:0046677">
    <property type="term" value="P:response to antibiotic"/>
    <property type="evidence" value="ECO:0007669"/>
    <property type="project" value="UniProtKB-KW"/>
</dbReference>
<dbReference type="InterPro" id="IPR027417">
    <property type="entry name" value="P-loop_NTPase"/>
</dbReference>
<evidence type="ECO:0000256" key="6">
    <source>
        <dbReference type="ARBA" id="ARBA00022967"/>
    </source>
</evidence>
<sequence>MTGSDKAVVVSDLKKSFGSVDALRDVTFEVGKGEVLGLLGPNGAGKTTTVSILSTLTKLDSGSAMVAGHDVTKNPAGVRESIMLTGQHVALDDMLTARENLVMFGRLRGLKKAEARTRAVELLEHFDLVAAGDRSVSTFSGGMRRRIDIACGLVVRPEVVFLDEPTTGLDPRSRQSIWELVNDFKEAGIATLLTTQYLEEADTLSDRIIVIDHGTIIAEGTADELKERTGGTFCEIVPRRLSDTAAMAAALGPLLPEKNRAALADGADRISIPAPDGPNTLMQALHRLDEANIELLDIALRRPSLDEVFLALTGQARATGDAESADKDVDAVVAEAVP</sequence>
<keyword evidence="4" id="KW-0547">Nucleotide-binding</keyword>
<dbReference type="GO" id="GO:1900753">
    <property type="term" value="P:doxorubicin transport"/>
    <property type="evidence" value="ECO:0007669"/>
    <property type="project" value="InterPro"/>
</dbReference>
<dbReference type="RefSeq" id="WP_098004623.1">
    <property type="nucleotide sequence ID" value="NZ_AP022563.1"/>
</dbReference>
<dbReference type="AlphaFoldDB" id="A0A7I7JX85"/>
<dbReference type="GO" id="GO:0005886">
    <property type="term" value="C:plasma membrane"/>
    <property type="evidence" value="ECO:0007669"/>
    <property type="project" value="UniProtKB-SubCell"/>
</dbReference>
<dbReference type="PANTHER" id="PTHR42711:SF19">
    <property type="entry name" value="DOXORUBICIN RESISTANCE ATP-BINDING PROTEIN DRRA"/>
    <property type="match status" value="1"/>
</dbReference>
<keyword evidence="7" id="KW-0472">Membrane</keyword>
<gene>
    <name evidence="10" type="primary">drrA</name>
    <name evidence="10" type="ORF">MDUV_13100</name>
</gene>
<evidence type="ECO:0000256" key="2">
    <source>
        <dbReference type="ARBA" id="ARBA00022448"/>
    </source>
</evidence>
<dbReference type="GO" id="GO:0016887">
    <property type="term" value="F:ATP hydrolysis activity"/>
    <property type="evidence" value="ECO:0007669"/>
    <property type="project" value="InterPro"/>
</dbReference>
<dbReference type="KEGG" id="mdu:MDUV_13100"/>
<dbReference type="InterPro" id="IPR017871">
    <property type="entry name" value="ABC_transporter-like_CS"/>
</dbReference>
<dbReference type="Pfam" id="PF00005">
    <property type="entry name" value="ABC_tran"/>
    <property type="match status" value="1"/>
</dbReference>
<keyword evidence="3" id="KW-1003">Cell membrane</keyword>
<keyword evidence="5 10" id="KW-0067">ATP-binding</keyword>
<evidence type="ECO:0000256" key="7">
    <source>
        <dbReference type="ARBA" id="ARBA00023136"/>
    </source>
</evidence>
<evidence type="ECO:0000256" key="4">
    <source>
        <dbReference type="ARBA" id="ARBA00022741"/>
    </source>
</evidence>
<keyword evidence="11" id="KW-1185">Reference proteome</keyword>
<dbReference type="Proteomes" id="UP000467006">
    <property type="component" value="Chromosome"/>
</dbReference>
<dbReference type="InterPro" id="IPR003593">
    <property type="entry name" value="AAA+_ATPase"/>
</dbReference>
<dbReference type="GO" id="GO:0055085">
    <property type="term" value="P:transmembrane transport"/>
    <property type="evidence" value="ECO:0007669"/>
    <property type="project" value="UniProtKB-ARBA"/>
</dbReference>
<comment type="subcellular location">
    <subcellularLocation>
        <location evidence="1">Cell membrane</location>
        <topology evidence="1">Peripheral membrane protein</topology>
        <orientation evidence="1">Cytoplasmic side</orientation>
    </subcellularLocation>
</comment>
<keyword evidence="6" id="KW-1278">Translocase</keyword>
<dbReference type="InterPro" id="IPR005894">
    <property type="entry name" value="DrrA"/>
</dbReference>
<dbReference type="NCBIfam" id="TIGR01188">
    <property type="entry name" value="drrA"/>
    <property type="match status" value="1"/>
</dbReference>
<keyword evidence="2" id="KW-0813">Transport</keyword>
<dbReference type="InterPro" id="IPR050763">
    <property type="entry name" value="ABC_transporter_ATP-binding"/>
</dbReference>
<dbReference type="SMART" id="SM00382">
    <property type="entry name" value="AAA"/>
    <property type="match status" value="1"/>
</dbReference>
<dbReference type="FunFam" id="3.40.50.300:FF:000589">
    <property type="entry name" value="ABC transporter, ATP-binding subunit"/>
    <property type="match status" value="1"/>
</dbReference>
<evidence type="ECO:0000313" key="11">
    <source>
        <dbReference type="Proteomes" id="UP000467006"/>
    </source>
</evidence>
<name>A0A7I7JX85_9MYCO</name>
<accession>A0A7I7JX85</accession>
<dbReference type="GO" id="GO:0005524">
    <property type="term" value="F:ATP binding"/>
    <property type="evidence" value="ECO:0007669"/>
    <property type="project" value="UniProtKB-KW"/>
</dbReference>
<evidence type="ECO:0000256" key="9">
    <source>
        <dbReference type="ARBA" id="ARBA00049985"/>
    </source>
</evidence>